<proteinExistence type="predicted"/>
<dbReference type="AlphaFoldDB" id="A0A9W8QKM4"/>
<comment type="caution">
    <text evidence="2">The sequence shown here is derived from an EMBL/GenBank/DDBJ whole genome shotgun (WGS) entry which is preliminary data.</text>
</comment>
<dbReference type="Proteomes" id="UP001144673">
    <property type="component" value="Unassembled WGS sequence"/>
</dbReference>
<name>A0A9W8QKM4_AKAMU</name>
<evidence type="ECO:0000313" key="2">
    <source>
        <dbReference type="EMBL" id="KAJ4158627.1"/>
    </source>
</evidence>
<feature type="compositionally biased region" description="Polar residues" evidence="1">
    <location>
        <begin position="1"/>
        <end position="17"/>
    </location>
</feature>
<sequence>MSINDSDSITLKSSGTGRTEVASEEEAEFLRLCPTAVEIVRSGNGSNLSLPSLQKPRCRTFWPFYKTDQKLNANLEEMWPALHEFKEGQRARSIERRKKPDRKAFIMTNMAREALEKGVPVRQDAIRCIRLDPDVLPLFHPQLLEISKTHWASFVKQANWCCVGIEPMNLKEDMKFR</sequence>
<dbReference type="GeneID" id="80896303"/>
<feature type="region of interest" description="Disordered" evidence="1">
    <location>
        <begin position="1"/>
        <end position="22"/>
    </location>
</feature>
<protein>
    <submittedName>
        <fullName evidence="2">Uncharacterized protein</fullName>
    </submittedName>
</protein>
<evidence type="ECO:0000313" key="3">
    <source>
        <dbReference type="Proteomes" id="UP001144673"/>
    </source>
</evidence>
<gene>
    <name evidence="2" type="ORF">LMH87_009144</name>
</gene>
<reference evidence="2" key="1">
    <citation type="journal article" date="2023" name="Access Microbiol">
        <title>De-novo genome assembly for Akanthomyces muscarius, a biocontrol agent of insect agricultural pests.</title>
        <authorList>
            <person name="Erdos Z."/>
            <person name="Studholme D.J."/>
            <person name="Raymond B."/>
            <person name="Sharma M."/>
        </authorList>
    </citation>
    <scope>NUCLEOTIDE SEQUENCE</scope>
    <source>
        <strain evidence="2">Ve6</strain>
    </source>
</reference>
<dbReference type="EMBL" id="JAJHUN010000006">
    <property type="protein sequence ID" value="KAJ4158627.1"/>
    <property type="molecule type" value="Genomic_DNA"/>
</dbReference>
<accession>A0A9W8QKM4</accession>
<dbReference type="RefSeq" id="XP_056056994.1">
    <property type="nucleotide sequence ID" value="XM_056202430.1"/>
</dbReference>
<dbReference type="KEGG" id="amus:LMH87_009144"/>
<evidence type="ECO:0000256" key="1">
    <source>
        <dbReference type="SAM" id="MobiDB-lite"/>
    </source>
</evidence>
<keyword evidence="3" id="KW-1185">Reference proteome</keyword>
<organism evidence="2 3">
    <name type="scientific">Akanthomyces muscarius</name>
    <name type="common">Entomopathogenic fungus</name>
    <name type="synonym">Lecanicillium muscarium</name>
    <dbReference type="NCBI Taxonomy" id="2231603"/>
    <lineage>
        <taxon>Eukaryota</taxon>
        <taxon>Fungi</taxon>
        <taxon>Dikarya</taxon>
        <taxon>Ascomycota</taxon>
        <taxon>Pezizomycotina</taxon>
        <taxon>Sordariomycetes</taxon>
        <taxon>Hypocreomycetidae</taxon>
        <taxon>Hypocreales</taxon>
        <taxon>Cordycipitaceae</taxon>
        <taxon>Akanthomyces</taxon>
    </lineage>
</organism>